<dbReference type="Gene3D" id="3.30.230.10">
    <property type="match status" value="1"/>
</dbReference>
<dbReference type="PANTHER" id="PTHR21569">
    <property type="entry name" value="RIBOSOMAL PROTEIN S9"/>
    <property type="match status" value="1"/>
</dbReference>
<keyword evidence="8" id="KW-1185">Reference proteome</keyword>
<dbReference type="NCBIfam" id="NF001099">
    <property type="entry name" value="PRK00132.1"/>
    <property type="match status" value="1"/>
</dbReference>
<evidence type="ECO:0000256" key="1">
    <source>
        <dbReference type="ARBA" id="ARBA00005251"/>
    </source>
</evidence>
<comment type="similarity">
    <text evidence="1 6">Belongs to the universal ribosomal protein uS9 family.</text>
</comment>
<evidence type="ECO:0000256" key="2">
    <source>
        <dbReference type="ARBA" id="ARBA00022980"/>
    </source>
</evidence>
<dbReference type="InterPro" id="IPR020574">
    <property type="entry name" value="Ribosomal_uS9_CS"/>
</dbReference>
<name>A0ABR4CD32_9HELO</name>
<keyword evidence="2 6" id="KW-0689">Ribosomal protein</keyword>
<dbReference type="PANTHER" id="PTHR21569:SF1">
    <property type="entry name" value="SMALL RIBOSOMAL SUBUNIT PROTEIN US9M"/>
    <property type="match status" value="1"/>
</dbReference>
<evidence type="ECO:0000256" key="3">
    <source>
        <dbReference type="ARBA" id="ARBA00023274"/>
    </source>
</evidence>
<evidence type="ECO:0000313" key="7">
    <source>
        <dbReference type="EMBL" id="KAL2067844.1"/>
    </source>
</evidence>
<dbReference type="PROSITE" id="PS00360">
    <property type="entry name" value="RIBOSOMAL_S9"/>
    <property type="match status" value="1"/>
</dbReference>
<sequence length="312" mass="34149">MKVAWLPTGLREGLRSACTPRPLSSSLPLRKAVPRASTQQFTTSARLQAGFAAPEIKFGGGEGEEGGAPFYARLVPTSPSYFTAQPIFIDDLLTLQSLVRRFSSLPTVKPGEAPRVAWRSLVDYRNMVGESVKASKYHKIVELLQRLNAIHPSLKPAEVKAAIEEYKKDINPFQNDTKVIPIDSLGRALGAGRRKSSTARAWVVEGTGEVLVNGKTLAEAFGRVHDRESAIWPLKATARMDKYNVWALVSGGGTTGQAEALTLAVSKALLAHEPDLKPALRRAGCVTRDPRRVERKKPGHVKARKMPAWVKR</sequence>
<evidence type="ECO:0000256" key="5">
    <source>
        <dbReference type="ARBA" id="ARBA00042623"/>
    </source>
</evidence>
<dbReference type="Proteomes" id="UP001595075">
    <property type="component" value="Unassembled WGS sequence"/>
</dbReference>
<protein>
    <recommendedName>
        <fullName evidence="4">Small ribosomal subunit protein uS9m</fullName>
    </recommendedName>
    <alternativeName>
        <fullName evidence="5">37S ribosomal protein S9, mitochondrial</fullName>
    </alternativeName>
</protein>
<evidence type="ECO:0000256" key="6">
    <source>
        <dbReference type="RuleBase" id="RU003815"/>
    </source>
</evidence>
<gene>
    <name evidence="7" type="ORF">VTL71DRAFT_15942</name>
</gene>
<accession>A0ABR4CD32</accession>
<dbReference type="InterPro" id="IPR023035">
    <property type="entry name" value="Ribosomal_uS9_bac/plastid"/>
</dbReference>
<organism evidence="7 8">
    <name type="scientific">Oculimacula yallundae</name>
    <dbReference type="NCBI Taxonomy" id="86028"/>
    <lineage>
        <taxon>Eukaryota</taxon>
        <taxon>Fungi</taxon>
        <taxon>Dikarya</taxon>
        <taxon>Ascomycota</taxon>
        <taxon>Pezizomycotina</taxon>
        <taxon>Leotiomycetes</taxon>
        <taxon>Helotiales</taxon>
        <taxon>Ploettnerulaceae</taxon>
        <taxon>Oculimacula</taxon>
    </lineage>
</organism>
<comment type="caution">
    <text evidence="7">The sequence shown here is derived from an EMBL/GenBank/DDBJ whole genome shotgun (WGS) entry which is preliminary data.</text>
</comment>
<dbReference type="EMBL" id="JAZHXI010000009">
    <property type="protein sequence ID" value="KAL2067844.1"/>
    <property type="molecule type" value="Genomic_DNA"/>
</dbReference>
<evidence type="ECO:0000256" key="4">
    <source>
        <dbReference type="ARBA" id="ARBA00039318"/>
    </source>
</evidence>
<dbReference type="InterPro" id="IPR020568">
    <property type="entry name" value="Ribosomal_Su5_D2-typ_SF"/>
</dbReference>
<reference evidence="7 8" key="1">
    <citation type="journal article" date="2024" name="Commun. Biol.">
        <title>Comparative genomic analysis of thermophilic fungi reveals convergent evolutionary adaptations and gene losses.</title>
        <authorList>
            <person name="Steindorff A.S."/>
            <person name="Aguilar-Pontes M.V."/>
            <person name="Robinson A.J."/>
            <person name="Andreopoulos B."/>
            <person name="LaButti K."/>
            <person name="Kuo A."/>
            <person name="Mondo S."/>
            <person name="Riley R."/>
            <person name="Otillar R."/>
            <person name="Haridas S."/>
            <person name="Lipzen A."/>
            <person name="Grimwood J."/>
            <person name="Schmutz J."/>
            <person name="Clum A."/>
            <person name="Reid I.D."/>
            <person name="Moisan M.C."/>
            <person name="Butler G."/>
            <person name="Nguyen T.T.M."/>
            <person name="Dewar K."/>
            <person name="Conant G."/>
            <person name="Drula E."/>
            <person name="Henrissat B."/>
            <person name="Hansel C."/>
            <person name="Singer S."/>
            <person name="Hutchinson M.I."/>
            <person name="de Vries R.P."/>
            <person name="Natvig D.O."/>
            <person name="Powell A.J."/>
            <person name="Tsang A."/>
            <person name="Grigoriev I.V."/>
        </authorList>
    </citation>
    <scope>NUCLEOTIDE SEQUENCE [LARGE SCALE GENOMIC DNA]</scope>
    <source>
        <strain evidence="7 8">CBS 494.80</strain>
    </source>
</reference>
<evidence type="ECO:0000313" key="8">
    <source>
        <dbReference type="Proteomes" id="UP001595075"/>
    </source>
</evidence>
<dbReference type="Pfam" id="PF00380">
    <property type="entry name" value="Ribosomal_S9"/>
    <property type="match status" value="1"/>
</dbReference>
<keyword evidence="3 6" id="KW-0687">Ribonucleoprotein</keyword>
<dbReference type="SUPFAM" id="SSF54211">
    <property type="entry name" value="Ribosomal protein S5 domain 2-like"/>
    <property type="match status" value="1"/>
</dbReference>
<dbReference type="InterPro" id="IPR014721">
    <property type="entry name" value="Ribsml_uS5_D2-typ_fold_subgr"/>
</dbReference>
<proteinExistence type="inferred from homology"/>
<dbReference type="InterPro" id="IPR000754">
    <property type="entry name" value="Ribosomal_uS9"/>
</dbReference>